<feature type="region of interest" description="Disordered" evidence="4">
    <location>
        <begin position="168"/>
        <end position="187"/>
    </location>
</feature>
<evidence type="ECO:0000256" key="2">
    <source>
        <dbReference type="ARBA" id="ARBA00023140"/>
    </source>
</evidence>
<evidence type="ECO:0008006" key="7">
    <source>
        <dbReference type="Google" id="ProtNLM"/>
    </source>
</evidence>
<sequence length="187" mass="20721">MRSLINLRKPVVAAANGLGVGIGATLHLHCDIVYACDNAQIQYPFVKLALCPEFASSILLPSVVGWQRAAELFLLGEPCPAQTAYAWGLVNKVFAPQDTLSSAISAAHRFAQILPESVLVTRSLMRDRFTPDMTDQFELELEHFRERLSSPEAKEAFKAFAERRPPDFSPFQHCGKNGDRTDRAYGV</sequence>
<dbReference type="Gene3D" id="3.90.226.10">
    <property type="entry name" value="2-enoyl-CoA Hydratase, Chain A, domain 1"/>
    <property type="match status" value="1"/>
</dbReference>
<dbReference type="CDD" id="cd06558">
    <property type="entry name" value="crotonase-like"/>
    <property type="match status" value="1"/>
</dbReference>
<evidence type="ECO:0000256" key="4">
    <source>
        <dbReference type="SAM" id="MobiDB-lite"/>
    </source>
</evidence>
<organism evidence="5 6">
    <name type="scientific">Paraburkholderia polaris</name>
    <dbReference type="NCBI Taxonomy" id="2728848"/>
    <lineage>
        <taxon>Bacteria</taxon>
        <taxon>Pseudomonadati</taxon>
        <taxon>Pseudomonadota</taxon>
        <taxon>Betaproteobacteria</taxon>
        <taxon>Burkholderiales</taxon>
        <taxon>Burkholderiaceae</taxon>
        <taxon>Paraburkholderia</taxon>
    </lineage>
</organism>
<protein>
    <recommendedName>
        <fullName evidence="7">Enoyl-CoA hydratase</fullName>
    </recommendedName>
</protein>
<feature type="compositionally biased region" description="Basic and acidic residues" evidence="4">
    <location>
        <begin position="176"/>
        <end position="187"/>
    </location>
</feature>
<comment type="caution">
    <text evidence="5">The sequence shown here is derived from an EMBL/GenBank/DDBJ whole genome shotgun (WGS) entry which is preliminary data.</text>
</comment>
<evidence type="ECO:0000256" key="3">
    <source>
        <dbReference type="ARBA" id="ARBA00023235"/>
    </source>
</evidence>
<dbReference type="InterPro" id="IPR029045">
    <property type="entry name" value="ClpP/crotonase-like_dom_sf"/>
</dbReference>
<dbReference type="InterPro" id="IPR001753">
    <property type="entry name" value="Enoyl-CoA_hydra/iso"/>
</dbReference>
<dbReference type="SUPFAM" id="SSF52096">
    <property type="entry name" value="ClpP/crotonase"/>
    <property type="match status" value="1"/>
</dbReference>
<dbReference type="GO" id="GO:0004165">
    <property type="term" value="F:delta(3)-delta(2)-enoyl-CoA isomerase activity"/>
    <property type="evidence" value="ECO:0007669"/>
    <property type="project" value="UniProtKB-ARBA"/>
</dbReference>
<dbReference type="EMBL" id="JABBGJ010000079">
    <property type="protein sequence ID" value="NMM04265.1"/>
    <property type="molecule type" value="Genomic_DNA"/>
</dbReference>
<evidence type="ECO:0000313" key="5">
    <source>
        <dbReference type="EMBL" id="NMM04265.1"/>
    </source>
</evidence>
<dbReference type="RefSeq" id="WP_169491026.1">
    <property type="nucleotide sequence ID" value="NZ_JABBGJ010000079.1"/>
</dbReference>
<proteinExistence type="predicted"/>
<dbReference type="AlphaFoldDB" id="A0A848IVY9"/>
<keyword evidence="6" id="KW-1185">Reference proteome</keyword>
<dbReference type="PANTHER" id="PTHR43684:SF1">
    <property type="entry name" value="ENOYL-COA DELTA ISOMERASE 2"/>
    <property type="match status" value="1"/>
</dbReference>
<evidence type="ECO:0000313" key="6">
    <source>
        <dbReference type="Proteomes" id="UP000544134"/>
    </source>
</evidence>
<dbReference type="Proteomes" id="UP000544134">
    <property type="component" value="Unassembled WGS sequence"/>
</dbReference>
<dbReference type="InterPro" id="IPR051053">
    <property type="entry name" value="ECH/Chromodomain_protein"/>
</dbReference>
<keyword evidence="3" id="KW-0413">Isomerase</keyword>
<reference evidence="5 6" key="1">
    <citation type="submission" date="2020-04" db="EMBL/GenBank/DDBJ databases">
        <title>Paraburkholderia sp. RP-4-7 isolated from soil.</title>
        <authorList>
            <person name="Dahal R.H."/>
        </authorList>
    </citation>
    <scope>NUCLEOTIDE SEQUENCE [LARGE SCALE GENOMIC DNA]</scope>
    <source>
        <strain evidence="5 6">RP-4-7</strain>
    </source>
</reference>
<gene>
    <name evidence="5" type="ORF">HHL24_41240</name>
</gene>
<keyword evidence="2" id="KW-0576">Peroxisome</keyword>
<dbReference type="PANTHER" id="PTHR43684">
    <property type="match status" value="1"/>
</dbReference>
<dbReference type="Pfam" id="PF00378">
    <property type="entry name" value="ECH_1"/>
    <property type="match status" value="1"/>
</dbReference>
<evidence type="ECO:0000256" key="1">
    <source>
        <dbReference type="ARBA" id="ARBA00004275"/>
    </source>
</evidence>
<comment type="subcellular location">
    <subcellularLocation>
        <location evidence="1">Peroxisome</location>
    </subcellularLocation>
</comment>
<accession>A0A848IVY9</accession>
<name>A0A848IVY9_9BURK</name>